<evidence type="ECO:0000256" key="7">
    <source>
        <dbReference type="ARBA" id="ARBA00023136"/>
    </source>
</evidence>
<dbReference type="GO" id="GO:0005524">
    <property type="term" value="F:ATP binding"/>
    <property type="evidence" value="ECO:0007669"/>
    <property type="project" value="UniProtKB-KW"/>
</dbReference>
<dbReference type="InterPro" id="IPR017871">
    <property type="entry name" value="ABC_transporter-like_CS"/>
</dbReference>
<feature type="transmembrane region" description="Helical" evidence="8">
    <location>
        <begin position="6"/>
        <end position="30"/>
    </location>
</feature>
<dbReference type="InterPro" id="IPR003593">
    <property type="entry name" value="AAA+_ATPase"/>
</dbReference>
<dbReference type="GO" id="GO:0005886">
    <property type="term" value="C:plasma membrane"/>
    <property type="evidence" value="ECO:0007669"/>
    <property type="project" value="UniProtKB-SubCell"/>
</dbReference>
<accession>A0A2W5SMX2</accession>
<comment type="subcellular location">
    <subcellularLocation>
        <location evidence="1">Cell membrane</location>
        <topology evidence="1">Multi-pass membrane protein</topology>
    </subcellularLocation>
</comment>
<feature type="domain" description="ABC transporter" evidence="9">
    <location>
        <begin position="286"/>
        <end position="520"/>
    </location>
</feature>
<proteinExistence type="predicted"/>
<evidence type="ECO:0000259" key="9">
    <source>
        <dbReference type="PROSITE" id="PS50893"/>
    </source>
</evidence>
<dbReference type="PROSITE" id="PS50929">
    <property type="entry name" value="ABC_TM1F"/>
    <property type="match status" value="1"/>
</dbReference>
<protein>
    <submittedName>
        <fullName evidence="11">Multidrug ABC transporter ATP-binding protein</fullName>
    </submittedName>
</protein>
<dbReference type="Pfam" id="PF00664">
    <property type="entry name" value="ABC_membrane"/>
    <property type="match status" value="1"/>
</dbReference>
<reference evidence="11 12" key="1">
    <citation type="submission" date="2017-08" db="EMBL/GenBank/DDBJ databases">
        <title>Infants hospitalized years apart are colonized by the same room-sourced microbial strains.</title>
        <authorList>
            <person name="Brooks B."/>
            <person name="Olm M.R."/>
            <person name="Firek B.A."/>
            <person name="Baker R."/>
            <person name="Thomas B.C."/>
            <person name="Morowitz M.J."/>
            <person name="Banfield J.F."/>
        </authorList>
    </citation>
    <scope>NUCLEOTIDE SEQUENCE [LARGE SCALE GENOMIC DNA]</scope>
    <source>
        <strain evidence="11">S2_003_000_R2_14</strain>
    </source>
</reference>
<dbReference type="PROSITE" id="PS50893">
    <property type="entry name" value="ABC_TRANSPORTER_2"/>
    <property type="match status" value="1"/>
</dbReference>
<keyword evidence="2" id="KW-0813">Transport</keyword>
<comment type="caution">
    <text evidence="11">The sequence shown here is derived from an EMBL/GenBank/DDBJ whole genome shotgun (WGS) entry which is preliminary data.</text>
</comment>
<dbReference type="SMART" id="SM00382">
    <property type="entry name" value="AAA"/>
    <property type="match status" value="1"/>
</dbReference>
<keyword evidence="6 8" id="KW-1133">Transmembrane helix</keyword>
<dbReference type="Proteomes" id="UP000249061">
    <property type="component" value="Unassembled WGS sequence"/>
</dbReference>
<dbReference type="GO" id="GO:0016887">
    <property type="term" value="F:ATP hydrolysis activity"/>
    <property type="evidence" value="ECO:0007669"/>
    <property type="project" value="InterPro"/>
</dbReference>
<evidence type="ECO:0000256" key="2">
    <source>
        <dbReference type="ARBA" id="ARBA00022448"/>
    </source>
</evidence>
<evidence type="ECO:0000259" key="10">
    <source>
        <dbReference type="PROSITE" id="PS50929"/>
    </source>
</evidence>
<dbReference type="PANTHER" id="PTHR43394">
    <property type="entry name" value="ATP-DEPENDENT PERMEASE MDL1, MITOCHONDRIAL"/>
    <property type="match status" value="1"/>
</dbReference>
<dbReference type="InterPro" id="IPR036640">
    <property type="entry name" value="ABC1_TM_sf"/>
</dbReference>
<dbReference type="PROSITE" id="PS00211">
    <property type="entry name" value="ABC_TRANSPORTER_1"/>
    <property type="match status" value="1"/>
</dbReference>
<evidence type="ECO:0000256" key="8">
    <source>
        <dbReference type="SAM" id="Phobius"/>
    </source>
</evidence>
<feature type="domain" description="ABC transmembrane type-1" evidence="10">
    <location>
        <begin position="1"/>
        <end position="252"/>
    </location>
</feature>
<dbReference type="AlphaFoldDB" id="A0A2W5SMX2"/>
<dbReference type="Gene3D" id="1.20.1560.10">
    <property type="entry name" value="ABC transporter type 1, transmembrane domain"/>
    <property type="match status" value="1"/>
</dbReference>
<dbReference type="Pfam" id="PF00005">
    <property type="entry name" value="ABC_tran"/>
    <property type="match status" value="1"/>
</dbReference>
<feature type="non-terminal residue" evidence="11">
    <location>
        <position position="1"/>
    </location>
</feature>
<feature type="transmembrane region" description="Helical" evidence="8">
    <location>
        <begin position="109"/>
        <end position="127"/>
    </location>
</feature>
<dbReference type="InterPro" id="IPR011527">
    <property type="entry name" value="ABC1_TM_dom"/>
</dbReference>
<keyword evidence="3 8" id="KW-0812">Transmembrane</keyword>
<evidence type="ECO:0000256" key="4">
    <source>
        <dbReference type="ARBA" id="ARBA00022741"/>
    </source>
</evidence>
<dbReference type="InterPro" id="IPR027417">
    <property type="entry name" value="P-loop_NTPase"/>
</dbReference>
<dbReference type="CDD" id="cd03254">
    <property type="entry name" value="ABCC_Glucan_exporter_like"/>
    <property type="match status" value="1"/>
</dbReference>
<keyword evidence="4" id="KW-0547">Nucleotide-binding</keyword>
<dbReference type="Gene3D" id="3.40.50.300">
    <property type="entry name" value="P-loop containing nucleotide triphosphate hydrolases"/>
    <property type="match status" value="1"/>
</dbReference>
<organism evidence="11 12">
    <name type="scientific">Archangium gephyra</name>
    <dbReference type="NCBI Taxonomy" id="48"/>
    <lineage>
        <taxon>Bacteria</taxon>
        <taxon>Pseudomonadati</taxon>
        <taxon>Myxococcota</taxon>
        <taxon>Myxococcia</taxon>
        <taxon>Myxococcales</taxon>
        <taxon>Cystobacterineae</taxon>
        <taxon>Archangiaceae</taxon>
        <taxon>Archangium</taxon>
    </lineage>
</organism>
<dbReference type="FunFam" id="3.40.50.300:FF:000287">
    <property type="entry name" value="Multidrug ABC transporter ATP-binding protein"/>
    <property type="match status" value="1"/>
</dbReference>
<dbReference type="PANTHER" id="PTHR43394:SF1">
    <property type="entry name" value="ATP-BINDING CASSETTE SUB-FAMILY B MEMBER 10, MITOCHONDRIAL"/>
    <property type="match status" value="1"/>
</dbReference>
<dbReference type="EMBL" id="QFQP01000117">
    <property type="protein sequence ID" value="PZR03157.1"/>
    <property type="molecule type" value="Genomic_DNA"/>
</dbReference>
<keyword evidence="5 11" id="KW-0067">ATP-binding</keyword>
<evidence type="ECO:0000313" key="12">
    <source>
        <dbReference type="Proteomes" id="UP000249061"/>
    </source>
</evidence>
<evidence type="ECO:0000256" key="1">
    <source>
        <dbReference type="ARBA" id="ARBA00004651"/>
    </source>
</evidence>
<evidence type="ECO:0000313" key="11">
    <source>
        <dbReference type="EMBL" id="PZR03157.1"/>
    </source>
</evidence>
<keyword evidence="7 8" id="KW-0472">Membrane</keyword>
<dbReference type="SUPFAM" id="SSF90123">
    <property type="entry name" value="ABC transporter transmembrane region"/>
    <property type="match status" value="1"/>
</dbReference>
<evidence type="ECO:0000256" key="5">
    <source>
        <dbReference type="ARBA" id="ARBA00022840"/>
    </source>
</evidence>
<dbReference type="InterPro" id="IPR039421">
    <property type="entry name" value="Type_1_exporter"/>
</dbReference>
<sequence length="526" mass="56748">GDLDALQAWVIAAASCAIGFVLLAGVAEFLMTRLATSGTMHLQRDMFATMQRLSLSFFDRQPVGQLLSRVTNDTETVATFNENAISQIMRSTFQVTLIAALMAVTNWRLTLAALSIVPVLLLVAAAVSRAAGPAFARLQEQLGDLSGFQEETISGHRVLISTRRQDWAVREHDAEAGRVFQTASHATFTGLLQFPATMAMTTVQMVVVLVVGGLLAADGQADVGEVIAFVGLAGLLAQPLSDLSNLATTTLAAVAAGRRVFEIVDDVPTVVDGPDAAPLRFEGGKVEFRDVDFSYVPGRQILRHNSFRAQPGQKIGICGPTGAGKSTIINILTRYVDVDAGEILVDDQPLTAVTIASLRANVGMVLQEAFLFSDTIMNNLRYAREGATDEEWIAAAEEANAHHFIEALPDGYETVLIERGGNLSQGQRQMLTIARAMVARPRILILDEATSNVDTRTARLIQEGLRRLMAGTTSFVIAHRLSTISDADAILVVDQGRIVQQGTHDELIADSGLYRDLWFSQFKGKA</sequence>
<name>A0A2W5SMX2_9BACT</name>
<evidence type="ECO:0000256" key="3">
    <source>
        <dbReference type="ARBA" id="ARBA00022692"/>
    </source>
</evidence>
<dbReference type="SUPFAM" id="SSF52540">
    <property type="entry name" value="P-loop containing nucleoside triphosphate hydrolases"/>
    <property type="match status" value="1"/>
</dbReference>
<dbReference type="InterPro" id="IPR003439">
    <property type="entry name" value="ABC_transporter-like_ATP-bd"/>
</dbReference>
<dbReference type="GO" id="GO:0015421">
    <property type="term" value="F:ABC-type oligopeptide transporter activity"/>
    <property type="evidence" value="ECO:0007669"/>
    <property type="project" value="TreeGrafter"/>
</dbReference>
<evidence type="ECO:0000256" key="6">
    <source>
        <dbReference type="ARBA" id="ARBA00022989"/>
    </source>
</evidence>
<gene>
    <name evidence="11" type="ORF">DI536_36300</name>
</gene>